<keyword evidence="2" id="KW-1185">Reference proteome</keyword>
<name>A0A8T0DIL2_9TREM</name>
<evidence type="ECO:0000313" key="1">
    <source>
        <dbReference type="EMBL" id="KAF8567480.1"/>
    </source>
</evidence>
<dbReference type="AlphaFoldDB" id="A0A8T0DIL2"/>
<dbReference type="EMBL" id="JTDF01003805">
    <property type="protein sequence ID" value="KAF8567480.1"/>
    <property type="molecule type" value="Genomic_DNA"/>
</dbReference>
<sequence length="112" mass="12532">MSYGQLINEKILPMPTIRALIKHVPWYGNMGLIDVVKDSREHPCWADDLHASICGSLVVIVVLVNVHPQTLSIPSGDQHCFDTGIDYLIIPTILILLNFMPVYKTLGEFETS</sequence>
<gene>
    <name evidence="1" type="ORF">P879_06051</name>
</gene>
<protein>
    <submittedName>
        <fullName evidence="1">Uncharacterized protein</fullName>
    </submittedName>
</protein>
<proteinExistence type="predicted"/>
<evidence type="ECO:0000313" key="2">
    <source>
        <dbReference type="Proteomes" id="UP000699462"/>
    </source>
</evidence>
<accession>A0A8T0DIL2</accession>
<comment type="caution">
    <text evidence="1">The sequence shown here is derived from an EMBL/GenBank/DDBJ whole genome shotgun (WGS) entry which is preliminary data.</text>
</comment>
<dbReference type="Proteomes" id="UP000699462">
    <property type="component" value="Unassembled WGS sequence"/>
</dbReference>
<reference evidence="1 2" key="1">
    <citation type="submission" date="2019-07" db="EMBL/GenBank/DDBJ databases">
        <title>Annotation for the trematode Paragonimus westermani.</title>
        <authorList>
            <person name="Choi Y.-J."/>
        </authorList>
    </citation>
    <scope>NUCLEOTIDE SEQUENCE [LARGE SCALE GENOMIC DNA]</scope>
    <source>
        <strain evidence="1">180907_Pwestermani</strain>
    </source>
</reference>
<organism evidence="1 2">
    <name type="scientific">Paragonimus westermani</name>
    <dbReference type="NCBI Taxonomy" id="34504"/>
    <lineage>
        <taxon>Eukaryota</taxon>
        <taxon>Metazoa</taxon>
        <taxon>Spiralia</taxon>
        <taxon>Lophotrochozoa</taxon>
        <taxon>Platyhelminthes</taxon>
        <taxon>Trematoda</taxon>
        <taxon>Digenea</taxon>
        <taxon>Plagiorchiida</taxon>
        <taxon>Troglotremata</taxon>
        <taxon>Troglotrematidae</taxon>
        <taxon>Paragonimus</taxon>
    </lineage>
</organism>